<keyword evidence="8" id="KW-1185">Reference proteome</keyword>
<dbReference type="SUPFAM" id="SSF53613">
    <property type="entry name" value="Ribokinase-like"/>
    <property type="match status" value="1"/>
</dbReference>
<keyword evidence="2" id="KW-0808">Transferase</keyword>
<dbReference type="PROSITE" id="PS00584">
    <property type="entry name" value="PFKB_KINASES_2"/>
    <property type="match status" value="1"/>
</dbReference>
<dbReference type="PANTHER" id="PTHR43085">
    <property type="entry name" value="HEXOKINASE FAMILY MEMBER"/>
    <property type="match status" value="1"/>
</dbReference>
<comment type="caution">
    <text evidence="7">The sequence shown here is derived from an EMBL/GenBank/DDBJ whole genome shotgun (WGS) entry which is preliminary data.</text>
</comment>
<sequence>MFVVAGEALMDVFTGATTPSGIALDARIGGSPLNVAFGLARMGQKVAFLGGVSNGELGNRLVDALRAEGVSLDAVHRSAAPTTISLIGVDAKGVPEYAFYGTGAADRTLPLEALERMPADARVLHVGSYTMVVGDTAATQRALIDRVRGRTVVSYDPNLRLNVEPSLQVWRDTLEWMLPRTDVLKLSDEDLGLLYPGIDAAAFAADCLGKGAGLVALTRGAHGAFAWHASGVCEVPPVKVDVIDTVGAGDTFQAALLTRLDELGALSPAGVRGMGAETLLDAMRFAAQAAAITCSRKGADLPRRAELGIR</sequence>
<dbReference type="Proteomes" id="UP001139353">
    <property type="component" value="Unassembled WGS sequence"/>
</dbReference>
<dbReference type="GO" id="GO:0005524">
    <property type="term" value="F:ATP binding"/>
    <property type="evidence" value="ECO:0007669"/>
    <property type="project" value="UniProtKB-KW"/>
</dbReference>
<gene>
    <name evidence="7" type="ORF">LPC04_28035</name>
</gene>
<dbReference type="InterPro" id="IPR002173">
    <property type="entry name" value="Carboh/pur_kinase_PfkB_CS"/>
</dbReference>
<dbReference type="InterPro" id="IPR011611">
    <property type="entry name" value="PfkB_dom"/>
</dbReference>
<feature type="domain" description="Carbohydrate kinase PfkB" evidence="6">
    <location>
        <begin position="26"/>
        <end position="301"/>
    </location>
</feature>
<protein>
    <submittedName>
        <fullName evidence="7">Carbohydrate kinase</fullName>
    </submittedName>
</protein>
<organism evidence="7 8">
    <name type="scientific">Scleromatobacter humisilvae</name>
    <dbReference type="NCBI Taxonomy" id="2897159"/>
    <lineage>
        <taxon>Bacteria</taxon>
        <taxon>Pseudomonadati</taxon>
        <taxon>Pseudomonadota</taxon>
        <taxon>Betaproteobacteria</taxon>
        <taxon>Burkholderiales</taxon>
        <taxon>Sphaerotilaceae</taxon>
        <taxon>Scleromatobacter</taxon>
    </lineage>
</organism>
<dbReference type="EMBL" id="JAJLJH010000016">
    <property type="protein sequence ID" value="MCK9689586.1"/>
    <property type="molecule type" value="Genomic_DNA"/>
</dbReference>
<evidence type="ECO:0000256" key="5">
    <source>
        <dbReference type="ARBA" id="ARBA00022840"/>
    </source>
</evidence>
<dbReference type="InterPro" id="IPR050306">
    <property type="entry name" value="PfkB_Carbo_kinase"/>
</dbReference>
<dbReference type="Gene3D" id="3.40.1190.20">
    <property type="match status" value="1"/>
</dbReference>
<proteinExistence type="inferred from homology"/>
<dbReference type="Pfam" id="PF00294">
    <property type="entry name" value="PfkB"/>
    <property type="match status" value="1"/>
</dbReference>
<dbReference type="RefSeq" id="WP_275685637.1">
    <property type="nucleotide sequence ID" value="NZ_JAJLJH010000016.1"/>
</dbReference>
<reference evidence="7" key="1">
    <citation type="submission" date="2021-11" db="EMBL/GenBank/DDBJ databases">
        <title>BS-T2-15 a new species belonging to the Comamonadaceae family isolated from the soil of a French oak forest.</title>
        <authorList>
            <person name="Mieszkin S."/>
            <person name="Alain K."/>
        </authorList>
    </citation>
    <scope>NUCLEOTIDE SEQUENCE</scope>
    <source>
        <strain evidence="7">BS-T2-15</strain>
    </source>
</reference>
<comment type="similarity">
    <text evidence="1">Belongs to the carbohydrate kinase PfkB family.</text>
</comment>
<evidence type="ECO:0000256" key="2">
    <source>
        <dbReference type="ARBA" id="ARBA00022679"/>
    </source>
</evidence>
<accession>A0A9X1YTI1</accession>
<dbReference type="InterPro" id="IPR029056">
    <property type="entry name" value="Ribokinase-like"/>
</dbReference>
<evidence type="ECO:0000256" key="1">
    <source>
        <dbReference type="ARBA" id="ARBA00010688"/>
    </source>
</evidence>
<dbReference type="CDD" id="cd01167">
    <property type="entry name" value="bac_FRK"/>
    <property type="match status" value="1"/>
</dbReference>
<dbReference type="PANTHER" id="PTHR43085:SF1">
    <property type="entry name" value="PSEUDOURIDINE KINASE-RELATED"/>
    <property type="match status" value="1"/>
</dbReference>
<evidence type="ECO:0000256" key="3">
    <source>
        <dbReference type="ARBA" id="ARBA00022741"/>
    </source>
</evidence>
<name>A0A9X1YTI1_9BURK</name>
<dbReference type="AlphaFoldDB" id="A0A9X1YTI1"/>
<keyword evidence="4 7" id="KW-0418">Kinase</keyword>
<evidence type="ECO:0000313" key="7">
    <source>
        <dbReference type="EMBL" id="MCK9689586.1"/>
    </source>
</evidence>
<evidence type="ECO:0000259" key="6">
    <source>
        <dbReference type="Pfam" id="PF00294"/>
    </source>
</evidence>
<evidence type="ECO:0000256" key="4">
    <source>
        <dbReference type="ARBA" id="ARBA00022777"/>
    </source>
</evidence>
<keyword evidence="5" id="KW-0067">ATP-binding</keyword>
<evidence type="ECO:0000313" key="8">
    <source>
        <dbReference type="Proteomes" id="UP001139353"/>
    </source>
</evidence>
<dbReference type="GO" id="GO:0016301">
    <property type="term" value="F:kinase activity"/>
    <property type="evidence" value="ECO:0007669"/>
    <property type="project" value="UniProtKB-KW"/>
</dbReference>
<keyword evidence="3" id="KW-0547">Nucleotide-binding</keyword>